<protein>
    <submittedName>
        <fullName evidence="7">Site-specific integrase</fullName>
    </submittedName>
</protein>
<sequence>MASIYERGPFQFQAVVRIKGARKQTKTFETWKEADVWAAGVEADIRRTQFTDRRVAQTTTFDHVLERYAKEVVPTKRGGASELPRLRRMREHHIAEKRLADLGPADFSNYRDERLKQVGPGTVLRELGLLSAVISCAIMDWGYPIDNPIPRIRKPAAPEHRDRRLEDDEEERVLDAAQGSICRAPQLADAIILAIESGMRAGEIVGLTRSSVNLHRHHVVLHQTKNGSKRVVPLSLRAEEVLRRLMSQSEGEKLFTFYDTRGLSAAFRRACKRAGIVDLTFHDLRHEAASRLATRIPSPATLAKVMGWKTLQMAMRYYNPSAEELVSAVRAA</sequence>
<feature type="domain" description="Tyr recombinase" evidence="5">
    <location>
        <begin position="160"/>
        <end position="330"/>
    </location>
</feature>
<evidence type="ECO:0000313" key="7">
    <source>
        <dbReference type="EMBL" id="MCB5364299.1"/>
    </source>
</evidence>
<proteinExistence type="predicted"/>
<evidence type="ECO:0000256" key="3">
    <source>
        <dbReference type="ARBA" id="ARBA00023172"/>
    </source>
</evidence>
<dbReference type="Gene3D" id="1.10.443.10">
    <property type="entry name" value="Intergrase catalytic core"/>
    <property type="match status" value="1"/>
</dbReference>
<evidence type="ECO:0000259" key="6">
    <source>
        <dbReference type="PROSITE" id="PS51900"/>
    </source>
</evidence>
<organism evidence="7 8">
    <name type="scientific">Mesopusillimonas faecipullorum</name>
    <dbReference type="NCBI Taxonomy" id="2755040"/>
    <lineage>
        <taxon>Bacteria</taxon>
        <taxon>Pseudomonadati</taxon>
        <taxon>Pseudomonadota</taxon>
        <taxon>Betaproteobacteria</taxon>
        <taxon>Burkholderiales</taxon>
        <taxon>Alcaligenaceae</taxon>
        <taxon>Mesopusillimonas</taxon>
    </lineage>
</organism>
<name>A0ABS8CFF2_9BURK</name>
<keyword evidence="1" id="KW-0229">DNA integration</keyword>
<reference evidence="7 8" key="1">
    <citation type="submission" date="2020-07" db="EMBL/GenBank/DDBJ databases">
        <title>Pusillimonas sp. nov., isolated from poultry manure in Taiwan.</title>
        <authorList>
            <person name="Lin S.-Y."/>
            <person name="Tang Y.-S."/>
            <person name="Young C.-C."/>
        </authorList>
    </citation>
    <scope>NUCLEOTIDE SEQUENCE [LARGE SCALE GENOMIC DNA]</scope>
    <source>
        <strain evidence="7 8">CC-YST705</strain>
    </source>
</reference>
<evidence type="ECO:0000313" key="8">
    <source>
        <dbReference type="Proteomes" id="UP000776983"/>
    </source>
</evidence>
<evidence type="ECO:0000256" key="4">
    <source>
        <dbReference type="PROSITE-ProRule" id="PRU01248"/>
    </source>
</evidence>
<dbReference type="Pfam" id="PF00589">
    <property type="entry name" value="Phage_integrase"/>
    <property type="match status" value="1"/>
</dbReference>
<dbReference type="Gene3D" id="1.10.150.130">
    <property type="match status" value="1"/>
</dbReference>
<keyword evidence="8" id="KW-1185">Reference proteome</keyword>
<dbReference type="PROSITE" id="PS51898">
    <property type="entry name" value="TYR_RECOMBINASE"/>
    <property type="match status" value="1"/>
</dbReference>
<gene>
    <name evidence="7" type="ORF">H0484_11120</name>
</gene>
<accession>A0ABS8CFF2</accession>
<dbReference type="RefSeq" id="WP_226954716.1">
    <property type="nucleotide sequence ID" value="NZ_JACDXW010000005.1"/>
</dbReference>
<feature type="domain" description="Core-binding (CB)" evidence="6">
    <location>
        <begin position="59"/>
        <end position="138"/>
    </location>
</feature>
<dbReference type="PANTHER" id="PTHR30349:SF94">
    <property type="entry name" value="INTEGRASE_RECOMBINASE HI_1414-RELATED"/>
    <property type="match status" value="1"/>
</dbReference>
<dbReference type="CDD" id="cd00796">
    <property type="entry name" value="INT_Rci_Hp1_C"/>
    <property type="match status" value="1"/>
</dbReference>
<keyword evidence="3" id="KW-0233">DNA recombination</keyword>
<evidence type="ECO:0000256" key="1">
    <source>
        <dbReference type="ARBA" id="ARBA00022908"/>
    </source>
</evidence>
<dbReference type="EMBL" id="JACDXW010000005">
    <property type="protein sequence ID" value="MCB5364299.1"/>
    <property type="molecule type" value="Genomic_DNA"/>
</dbReference>
<dbReference type="PROSITE" id="PS51900">
    <property type="entry name" value="CB"/>
    <property type="match status" value="1"/>
</dbReference>
<dbReference type="InterPro" id="IPR050090">
    <property type="entry name" value="Tyrosine_recombinase_XerCD"/>
</dbReference>
<dbReference type="InterPro" id="IPR002104">
    <property type="entry name" value="Integrase_catalytic"/>
</dbReference>
<evidence type="ECO:0000259" key="5">
    <source>
        <dbReference type="PROSITE" id="PS51898"/>
    </source>
</evidence>
<evidence type="ECO:0000256" key="2">
    <source>
        <dbReference type="ARBA" id="ARBA00023125"/>
    </source>
</evidence>
<dbReference type="InterPro" id="IPR013762">
    <property type="entry name" value="Integrase-like_cat_sf"/>
</dbReference>
<dbReference type="InterPro" id="IPR010998">
    <property type="entry name" value="Integrase_recombinase_N"/>
</dbReference>
<keyword evidence="2 4" id="KW-0238">DNA-binding</keyword>
<comment type="caution">
    <text evidence="7">The sequence shown here is derived from an EMBL/GenBank/DDBJ whole genome shotgun (WGS) entry which is preliminary data.</text>
</comment>
<dbReference type="InterPro" id="IPR044068">
    <property type="entry name" value="CB"/>
</dbReference>
<dbReference type="PANTHER" id="PTHR30349">
    <property type="entry name" value="PHAGE INTEGRASE-RELATED"/>
    <property type="match status" value="1"/>
</dbReference>
<dbReference type="SUPFAM" id="SSF56349">
    <property type="entry name" value="DNA breaking-rejoining enzymes"/>
    <property type="match status" value="1"/>
</dbReference>
<dbReference type="InterPro" id="IPR011010">
    <property type="entry name" value="DNA_brk_join_enz"/>
</dbReference>
<dbReference type="Proteomes" id="UP000776983">
    <property type="component" value="Unassembled WGS sequence"/>
</dbReference>